<dbReference type="SMART" id="SM00260">
    <property type="entry name" value="CheW"/>
    <property type="match status" value="1"/>
</dbReference>
<reference evidence="5 7" key="1">
    <citation type="submission" date="2019-09" db="EMBL/GenBank/DDBJ databases">
        <title>Genome sequence of Clostridium sp. EA1.</title>
        <authorList>
            <person name="Poehlein A."/>
            <person name="Bengelsdorf F.R."/>
            <person name="Daniel R."/>
        </authorList>
    </citation>
    <scope>NUCLEOTIDE SEQUENCE [LARGE SCALE GENOMIC DNA]</scope>
    <source>
        <strain evidence="5 7">EA1</strain>
    </source>
</reference>
<dbReference type="PANTHER" id="PTHR22617:SF45">
    <property type="entry name" value="CHEMOTAXIS PROTEIN CHEW"/>
    <property type="match status" value="1"/>
</dbReference>
<dbReference type="EMBL" id="CP060286">
    <property type="protein sequence ID" value="QNK42352.1"/>
    <property type="molecule type" value="Genomic_DNA"/>
</dbReference>
<keyword evidence="3" id="KW-0963">Cytoplasm</keyword>
<dbReference type="GO" id="GO:0007165">
    <property type="term" value="P:signal transduction"/>
    <property type="evidence" value="ECO:0007669"/>
    <property type="project" value="InterPro"/>
</dbReference>
<accession>A0A6N8HVF4</accession>
<dbReference type="KEGG" id="cfem:HCR03_09160"/>
<dbReference type="Proteomes" id="UP000515909">
    <property type="component" value="Chromosome"/>
</dbReference>
<comment type="subcellular location">
    <subcellularLocation>
        <location evidence="1">Cytoplasm</location>
    </subcellularLocation>
</comment>
<dbReference type="PROSITE" id="PS50851">
    <property type="entry name" value="CHEW"/>
    <property type="match status" value="1"/>
</dbReference>
<evidence type="ECO:0000259" key="4">
    <source>
        <dbReference type="PROSITE" id="PS50851"/>
    </source>
</evidence>
<dbReference type="Pfam" id="PF01584">
    <property type="entry name" value="CheW"/>
    <property type="match status" value="1"/>
</dbReference>
<evidence type="ECO:0000313" key="8">
    <source>
        <dbReference type="Proteomes" id="UP000515909"/>
    </source>
</evidence>
<reference evidence="6 8" key="2">
    <citation type="submission" date="2020-08" db="EMBL/GenBank/DDBJ databases">
        <title>The isolate Caproiciproducens sp. 7D4C2 produces n-caproate at mildly acidic conditions from hexoses: genome and rBOX comparison with related strains and chain-elongating bacteria.</title>
        <authorList>
            <person name="Esquivel-Elizondo S."/>
            <person name="Bagci C."/>
            <person name="Temovska M."/>
            <person name="Jeon B.S."/>
            <person name="Bessarab I."/>
            <person name="Williams R.B.H."/>
            <person name="Huson D.H."/>
            <person name="Angenent L.T."/>
        </authorList>
    </citation>
    <scope>NUCLEOTIDE SEQUENCE [LARGE SCALE GENOMIC DNA]</scope>
    <source>
        <strain evidence="6 8">7D4C2</strain>
    </source>
</reference>
<dbReference type="OrthoDB" id="9794382at2"/>
<dbReference type="InterPro" id="IPR036061">
    <property type="entry name" value="CheW-like_dom_sf"/>
</dbReference>
<dbReference type="GO" id="GO:0006935">
    <property type="term" value="P:chemotaxis"/>
    <property type="evidence" value="ECO:0007669"/>
    <property type="project" value="InterPro"/>
</dbReference>
<evidence type="ECO:0000313" key="5">
    <source>
        <dbReference type="EMBL" id="MVB09766.1"/>
    </source>
</evidence>
<dbReference type="Proteomes" id="UP000469440">
    <property type="component" value="Unassembled WGS sequence"/>
</dbReference>
<evidence type="ECO:0000256" key="1">
    <source>
        <dbReference type="ARBA" id="ARBA00004496"/>
    </source>
</evidence>
<sequence>MKRTKKSAKNTISVMENVPSEKYLTFFIDRQTYALPTSQVVEIIRLQPITLMPNLPDYVKGVINLRGKIVPLIDMRLKFLKDPIPYDNLTSIIIVENGDMTAGLIVDSVKDVRDIAKSQIFDAPKYKRSVGDRYVCAIASLEKVSAMVLDINRILSDRGAESQPGRTAADQLLKTAAE</sequence>
<evidence type="ECO:0000256" key="3">
    <source>
        <dbReference type="ARBA" id="ARBA00022490"/>
    </source>
</evidence>
<dbReference type="InterPro" id="IPR002545">
    <property type="entry name" value="CheW-lke_dom"/>
</dbReference>
<gene>
    <name evidence="5" type="primary">cheW</name>
    <name evidence="5" type="ORF">CAFE_04310</name>
    <name evidence="6" type="ORF">HCR03_09160</name>
</gene>
<dbReference type="EMBL" id="VWXL01000014">
    <property type="protein sequence ID" value="MVB09766.1"/>
    <property type="molecule type" value="Genomic_DNA"/>
</dbReference>
<dbReference type="AlphaFoldDB" id="A0A6N8HVF4"/>
<evidence type="ECO:0000313" key="7">
    <source>
        <dbReference type="Proteomes" id="UP000469440"/>
    </source>
</evidence>
<evidence type="ECO:0000313" key="6">
    <source>
        <dbReference type="EMBL" id="QNK42352.1"/>
    </source>
</evidence>
<dbReference type="Gene3D" id="2.40.50.180">
    <property type="entry name" value="CheA-289, Domain 4"/>
    <property type="match status" value="1"/>
</dbReference>
<name>A0A6N8HVF4_9FIRM</name>
<keyword evidence="7" id="KW-1185">Reference proteome</keyword>
<protein>
    <recommendedName>
        <fullName evidence="2">Chemotaxis protein CheW</fullName>
    </recommendedName>
</protein>
<dbReference type="PANTHER" id="PTHR22617">
    <property type="entry name" value="CHEMOTAXIS SENSOR HISTIDINE KINASE-RELATED"/>
    <property type="match status" value="1"/>
</dbReference>
<dbReference type="InterPro" id="IPR039315">
    <property type="entry name" value="CheW"/>
</dbReference>
<accession>A0A7G8TFG1</accession>
<organism evidence="5 7">
    <name type="scientific">Caproicibacter fermentans</name>
    <dbReference type="NCBI Taxonomy" id="2576756"/>
    <lineage>
        <taxon>Bacteria</taxon>
        <taxon>Bacillati</taxon>
        <taxon>Bacillota</taxon>
        <taxon>Clostridia</taxon>
        <taxon>Eubacteriales</taxon>
        <taxon>Acutalibacteraceae</taxon>
        <taxon>Caproicibacter</taxon>
    </lineage>
</organism>
<proteinExistence type="predicted"/>
<dbReference type="SUPFAM" id="SSF50341">
    <property type="entry name" value="CheW-like"/>
    <property type="match status" value="1"/>
</dbReference>
<dbReference type="Gene3D" id="2.30.30.40">
    <property type="entry name" value="SH3 Domains"/>
    <property type="match status" value="1"/>
</dbReference>
<dbReference type="GO" id="GO:0005829">
    <property type="term" value="C:cytosol"/>
    <property type="evidence" value="ECO:0007669"/>
    <property type="project" value="TreeGrafter"/>
</dbReference>
<feature type="domain" description="CheW-like" evidence="4">
    <location>
        <begin position="20"/>
        <end position="160"/>
    </location>
</feature>
<dbReference type="RefSeq" id="WP_083209921.1">
    <property type="nucleotide sequence ID" value="NZ_CP060286.1"/>
</dbReference>
<evidence type="ECO:0000256" key="2">
    <source>
        <dbReference type="ARBA" id="ARBA00021483"/>
    </source>
</evidence>